<keyword evidence="3" id="KW-1185">Reference proteome</keyword>
<dbReference type="EC" id="2.7.7.24" evidence="2"/>
<dbReference type="RefSeq" id="WP_248590555.1">
    <property type="nucleotide sequence ID" value="NZ_BAABEB010000005.1"/>
</dbReference>
<evidence type="ECO:0000313" key="2">
    <source>
        <dbReference type="EMBL" id="UPT22071.1"/>
    </source>
</evidence>
<keyword evidence="2" id="KW-0808">Transferase</keyword>
<evidence type="ECO:0000313" key="3">
    <source>
        <dbReference type="Proteomes" id="UP000832041"/>
    </source>
</evidence>
<dbReference type="PANTHER" id="PTHR42883:SF2">
    <property type="entry name" value="THYMIDYLYLTRANSFERASE"/>
    <property type="match status" value="1"/>
</dbReference>
<sequence length="352" mass="37564">MKALVLSGGLGTRLRPFSHSMPKQLIPVANRPVLEHVLDDVRALGVAEVGLVVGERAEQIEETVGDGSRFGLRVTYLYQEKPLGLAHCVLLARDFLGEDDFVTYLGDNVLPDGVAEIAREFRESRPAAQVVVQKVQDPRAFGVVELGADGTVLRLVEKPEEPRSDLALVGVYFFTPAIHEAVAAVEPSARGELEITDALQWLVDHGRPVRVGEYDGFWRDAGDVEGVLECNRRLLDRMRPAVHGEVDDASVLTGPVVVEHGARVLRSRIEGPAVIGSGSVVEDSGVGRHTSIGRNCVLRGAAVTGSIILDGAELAGVRRLHGSVIGRGASVSAAGAGRRLVVGDHSDVEVEA</sequence>
<dbReference type="InterPro" id="IPR029044">
    <property type="entry name" value="Nucleotide-diphossugar_trans"/>
</dbReference>
<dbReference type="EMBL" id="CP051627">
    <property type="protein sequence ID" value="UPT22071.1"/>
    <property type="molecule type" value="Genomic_DNA"/>
</dbReference>
<reference evidence="2 3" key="1">
    <citation type="submission" date="2020-04" db="EMBL/GenBank/DDBJ databases">
        <title>Thermobifida alba genome sequencing and assembly.</title>
        <authorList>
            <person name="Luzics S."/>
            <person name="Horvath B."/>
            <person name="Nagy I."/>
            <person name="Toth A."/>
            <person name="Nagy I."/>
            <person name="Kukolya J."/>
        </authorList>
    </citation>
    <scope>NUCLEOTIDE SEQUENCE [LARGE SCALE GENOMIC DNA]</scope>
    <source>
        <strain evidence="2 3">DSM 43795</strain>
    </source>
</reference>
<name>A0ABY4L5B0_THEAE</name>
<dbReference type="InterPro" id="IPR005908">
    <property type="entry name" value="G1P_thy_trans_l"/>
</dbReference>
<dbReference type="PANTHER" id="PTHR42883">
    <property type="entry name" value="GLUCOSE-1-PHOSPHATE THYMIDYLTRANSFERASE"/>
    <property type="match status" value="1"/>
</dbReference>
<evidence type="ECO:0000259" key="1">
    <source>
        <dbReference type="Pfam" id="PF00483"/>
    </source>
</evidence>
<accession>A0ABY4L5B0</accession>
<dbReference type="InterPro" id="IPR005835">
    <property type="entry name" value="NTP_transferase_dom"/>
</dbReference>
<feature type="domain" description="Nucleotidyl transferase" evidence="1">
    <location>
        <begin position="2"/>
        <end position="235"/>
    </location>
</feature>
<dbReference type="GO" id="GO:0008879">
    <property type="term" value="F:glucose-1-phosphate thymidylyltransferase activity"/>
    <property type="evidence" value="ECO:0007669"/>
    <property type="project" value="UniProtKB-EC"/>
</dbReference>
<organism evidence="2 3">
    <name type="scientific">Thermobifida alba</name>
    <name type="common">Thermomonospora alba</name>
    <dbReference type="NCBI Taxonomy" id="53522"/>
    <lineage>
        <taxon>Bacteria</taxon>
        <taxon>Bacillati</taxon>
        <taxon>Actinomycetota</taxon>
        <taxon>Actinomycetes</taxon>
        <taxon>Streptosporangiales</taxon>
        <taxon>Nocardiopsidaceae</taxon>
        <taxon>Thermobifida</taxon>
    </lineage>
</organism>
<dbReference type="SUPFAM" id="SSF53448">
    <property type="entry name" value="Nucleotide-diphospho-sugar transferases"/>
    <property type="match status" value="1"/>
</dbReference>
<dbReference type="CDD" id="cd04189">
    <property type="entry name" value="G1P_TT_long"/>
    <property type="match status" value="1"/>
</dbReference>
<dbReference type="Gene3D" id="3.90.550.10">
    <property type="entry name" value="Spore Coat Polysaccharide Biosynthesis Protein SpsA, Chain A"/>
    <property type="match status" value="1"/>
</dbReference>
<dbReference type="Pfam" id="PF00483">
    <property type="entry name" value="NTP_transferase"/>
    <property type="match status" value="1"/>
</dbReference>
<keyword evidence="2" id="KW-0548">Nucleotidyltransferase</keyword>
<gene>
    <name evidence="2" type="ORF">FOF52_14785</name>
</gene>
<protein>
    <submittedName>
        <fullName evidence="2">Glucose-1-phosphate thymidylyltransferase</fullName>
        <ecNumber evidence="2">2.7.7.24</ecNumber>
    </submittedName>
</protein>
<dbReference type="NCBIfam" id="TIGR01208">
    <property type="entry name" value="rmlA_long"/>
    <property type="match status" value="1"/>
</dbReference>
<dbReference type="Proteomes" id="UP000832041">
    <property type="component" value="Chromosome"/>
</dbReference>
<dbReference type="Gene3D" id="2.160.10.10">
    <property type="entry name" value="Hexapeptide repeat proteins"/>
    <property type="match status" value="1"/>
</dbReference>
<proteinExistence type="predicted"/>